<dbReference type="PANTHER" id="PTHR14136">
    <property type="entry name" value="BTB_POZ DOMAIN-CONTAINING PROTEIN KCTD9"/>
    <property type="match status" value="1"/>
</dbReference>
<organism evidence="2 3">
    <name type="scientific">Microcystis aeruginosa DA14</name>
    <dbReference type="NCBI Taxonomy" id="1987506"/>
    <lineage>
        <taxon>Bacteria</taxon>
        <taxon>Bacillati</taxon>
        <taxon>Cyanobacteriota</taxon>
        <taxon>Cyanophyceae</taxon>
        <taxon>Oscillatoriophycideae</taxon>
        <taxon>Chroococcales</taxon>
        <taxon>Microcystaceae</taxon>
        <taxon>Microcystis</taxon>
    </lineage>
</organism>
<reference evidence="2 3" key="1">
    <citation type="submission" date="2017-08" db="EMBL/GenBank/DDBJ databases">
        <title>Functional genomic and metabolic studies of the symbiotic interactions of six Microcystis-dominated communities.</title>
        <authorList>
            <person name="Li Q."/>
            <person name="Lin F."/>
        </authorList>
    </citation>
    <scope>NUCLEOTIDE SEQUENCE [LARGE SCALE GENOMIC DNA]</scope>
    <source>
        <strain evidence="2">DA14</strain>
    </source>
</reference>
<accession>A0A3E0M630</accession>
<dbReference type="Proteomes" id="UP000256301">
    <property type="component" value="Unassembled WGS sequence"/>
</dbReference>
<dbReference type="PANTHER" id="PTHR14136:SF17">
    <property type="entry name" value="BTB_POZ DOMAIN-CONTAINING PROTEIN KCTD9"/>
    <property type="match status" value="1"/>
</dbReference>
<dbReference type="SUPFAM" id="SSF141571">
    <property type="entry name" value="Pentapeptide repeat-like"/>
    <property type="match status" value="1"/>
</dbReference>
<dbReference type="Gene3D" id="2.160.20.80">
    <property type="entry name" value="E3 ubiquitin-protein ligase SopA"/>
    <property type="match status" value="1"/>
</dbReference>
<keyword evidence="1" id="KW-0812">Transmembrane</keyword>
<sequence length="386" mass="44058">MQEKISKKQPIKRLLFMIGVLFFVLQPFGFLNALAEINCSSESLLKIKKADLERCKSIEEIRKLKSENDRSLIVTFTPLFVQCGTILIALFSLISNYQKEKKAQRDKDTKDKERQLDEQYNSIVVGLGEESLSLQASNASALLNFLQPNHLRFLDDILTIVSVNLKKSVCREPAIQESLTRVLEKAIRIKLNEIKSVNSNKPCLKHLKLNLNLSRTALFRLNFQNLDFSGVNVDIAFAKMRYANLNNSKIPKLRGMKACLYKAEISRCDLTEARLNKARCREAKFHNSILVSATFKEADLRGAEFHQARLQSAHFEGARLQGANFTAANLTDAYFKGAKLDDYSKKTILKSYKESWKRANFDDDIKTELYSLEKSLNFSETNIHNS</sequence>
<dbReference type="AlphaFoldDB" id="A0A3E0M630"/>
<feature type="transmembrane region" description="Helical" evidence="1">
    <location>
        <begin position="72"/>
        <end position="94"/>
    </location>
</feature>
<proteinExistence type="predicted"/>
<keyword evidence="1" id="KW-0472">Membrane</keyword>
<dbReference type="InterPro" id="IPR051082">
    <property type="entry name" value="Pentapeptide-BTB/POZ_domain"/>
</dbReference>
<protein>
    <submittedName>
        <fullName evidence="2">Pentapeptide repeat-containing protein</fullName>
    </submittedName>
</protein>
<gene>
    <name evidence="2" type="ORF">DWQ56_18050</name>
</gene>
<dbReference type="Pfam" id="PF13599">
    <property type="entry name" value="Pentapeptide_4"/>
    <property type="match status" value="1"/>
</dbReference>
<keyword evidence="1" id="KW-1133">Transmembrane helix</keyword>
<name>A0A3E0M630_MICAE</name>
<evidence type="ECO:0000256" key="1">
    <source>
        <dbReference type="SAM" id="Phobius"/>
    </source>
</evidence>
<comment type="caution">
    <text evidence="2">The sequence shown here is derived from an EMBL/GenBank/DDBJ whole genome shotgun (WGS) entry which is preliminary data.</text>
</comment>
<evidence type="ECO:0000313" key="3">
    <source>
        <dbReference type="Proteomes" id="UP000256301"/>
    </source>
</evidence>
<dbReference type="InterPro" id="IPR001646">
    <property type="entry name" value="5peptide_repeat"/>
</dbReference>
<dbReference type="EMBL" id="QQWE01000006">
    <property type="protein sequence ID" value="REJ54882.1"/>
    <property type="molecule type" value="Genomic_DNA"/>
</dbReference>
<evidence type="ECO:0000313" key="2">
    <source>
        <dbReference type="EMBL" id="REJ54882.1"/>
    </source>
</evidence>